<proteinExistence type="predicted"/>
<comment type="caution">
    <text evidence="2">The sequence shown here is derived from an EMBL/GenBank/DDBJ whole genome shotgun (WGS) entry which is preliminary data.</text>
</comment>
<dbReference type="OrthoDB" id="8242639at2"/>
<dbReference type="RefSeq" id="WP_104521226.1">
    <property type="nucleotide sequence ID" value="NZ_NHRY01000237.1"/>
</dbReference>
<evidence type="ECO:0000256" key="1">
    <source>
        <dbReference type="SAM" id="SignalP"/>
    </source>
</evidence>
<accession>A0A2S6N2I1</accession>
<dbReference type="Proteomes" id="UP000239724">
    <property type="component" value="Unassembled WGS sequence"/>
</dbReference>
<keyword evidence="1" id="KW-0732">Signal</keyword>
<protein>
    <submittedName>
        <fullName evidence="2">Uncharacterized protein</fullName>
    </submittedName>
</protein>
<dbReference type="AlphaFoldDB" id="A0A2S6N2I1"/>
<feature type="signal peptide" evidence="1">
    <location>
        <begin position="1"/>
        <end position="29"/>
    </location>
</feature>
<feature type="chain" id="PRO_5015639585" evidence="1">
    <location>
        <begin position="30"/>
        <end position="108"/>
    </location>
</feature>
<name>A0A2S6N2I1_RHOGL</name>
<gene>
    <name evidence="2" type="ORF">CCS01_23355</name>
</gene>
<evidence type="ECO:0000313" key="3">
    <source>
        <dbReference type="Proteomes" id="UP000239724"/>
    </source>
</evidence>
<keyword evidence="3" id="KW-1185">Reference proteome</keyword>
<organism evidence="2 3">
    <name type="scientific">Rhodopila globiformis</name>
    <name type="common">Rhodopseudomonas globiformis</name>
    <dbReference type="NCBI Taxonomy" id="1071"/>
    <lineage>
        <taxon>Bacteria</taxon>
        <taxon>Pseudomonadati</taxon>
        <taxon>Pseudomonadota</taxon>
        <taxon>Alphaproteobacteria</taxon>
        <taxon>Acetobacterales</taxon>
        <taxon>Acetobacteraceae</taxon>
        <taxon>Rhodopila</taxon>
    </lineage>
</organism>
<sequence>MSRLAPRVVPVLMLLASLLLAGFAGLAPAAGRPVAAIFPPWWNATQVFEAVARAGGPFIRFGAFPFIAVTVSPDPAVAARLRAAGAFLVLDAQALGGCVARKSVYARS</sequence>
<dbReference type="EMBL" id="NHRY01000237">
    <property type="protein sequence ID" value="PPQ28808.1"/>
    <property type="molecule type" value="Genomic_DNA"/>
</dbReference>
<evidence type="ECO:0000313" key="2">
    <source>
        <dbReference type="EMBL" id="PPQ28808.1"/>
    </source>
</evidence>
<reference evidence="2 3" key="1">
    <citation type="journal article" date="2018" name="Arch. Microbiol.">
        <title>New insights into the metabolic potential of the phototrophic purple bacterium Rhodopila globiformis DSM 161(T) from its draft genome sequence and evidence for a vanadium-dependent nitrogenase.</title>
        <authorList>
            <person name="Imhoff J.F."/>
            <person name="Rahn T."/>
            <person name="Kunzel S."/>
            <person name="Neulinger S.C."/>
        </authorList>
    </citation>
    <scope>NUCLEOTIDE SEQUENCE [LARGE SCALE GENOMIC DNA]</scope>
    <source>
        <strain evidence="2 3">DSM 161</strain>
    </source>
</reference>